<name>A0A1Q9CBQ4_SYMMI</name>
<organism evidence="1 2">
    <name type="scientific">Symbiodinium microadriaticum</name>
    <name type="common">Dinoflagellate</name>
    <name type="synonym">Zooxanthella microadriatica</name>
    <dbReference type="NCBI Taxonomy" id="2951"/>
    <lineage>
        <taxon>Eukaryota</taxon>
        <taxon>Sar</taxon>
        <taxon>Alveolata</taxon>
        <taxon>Dinophyceae</taxon>
        <taxon>Suessiales</taxon>
        <taxon>Symbiodiniaceae</taxon>
        <taxon>Symbiodinium</taxon>
    </lineage>
</organism>
<dbReference type="EMBL" id="LSRX01001387">
    <property type="protein sequence ID" value="OLP80359.1"/>
    <property type="molecule type" value="Genomic_DNA"/>
</dbReference>
<keyword evidence="2" id="KW-1185">Reference proteome</keyword>
<comment type="caution">
    <text evidence="1">The sequence shown here is derived from an EMBL/GenBank/DDBJ whole genome shotgun (WGS) entry which is preliminary data.</text>
</comment>
<evidence type="ECO:0000313" key="1">
    <source>
        <dbReference type="EMBL" id="OLP80359.1"/>
    </source>
</evidence>
<dbReference type="Proteomes" id="UP000186817">
    <property type="component" value="Unassembled WGS sequence"/>
</dbReference>
<dbReference type="AlphaFoldDB" id="A0A1Q9CBQ4"/>
<sequence>MPSRGGCIRTFLPVAGPSRRTCGSSVRCGAQDQDACLRSLRLASPELASSVAEPKRDALRDELRSRYQQSFTFGMLHARLLVFLTYARTPRRTCGEKHGASCVIWFLLIVIPLMVGEAPEEALKDALAQADAKWLLLQTEDALLAFLGPEVLRLVFNFLSEAELYLRELDAVAGDTEVKEAAAEAQEKVEAEPVPRGDAEGAAWQRLRLTPVLLARQNYISAARFGYFLRLELEKSLGQGSTTGLSDWMELAPADAVELARAAFASVLGTAVKLMRQLDYGPKAVDQLQLSGEGLRRLKLEAAAFGAALFDAEAAAARCGVSHCLLLTHCVFACGLPSFKRPRAAMSLHAWAETHLLTLAFTFRTGLGDDLGPWGPWAQTKGEEWRSRHLCWGGVSPPAHALGTVFTVPAEEISCEFRNVCYRPGSEEFIYSEDEEMGPPPVSIWSGSAETNFGGYDPPRKILPMRVEKENTESPRPRRVLTVPTYVILRGDSSNWGHMINEMMLPLTVLISQTEGDIRGETKGRVVFFLDDCDPLSIYNRPPAMPKIINNTQRRNCERISDMLISIVSDWSWLDTERLDGTGQGLEELCFSRLVAGSGRFGLFSGYGKDGKLSGLHHDVIASGLFGTHMRLLRDWAYSRLLGITAGSARARAGGAGGAALGFALKPKGVRRAVANGEEVKVWLRDWAETKNLEYMELRLWTLSLEQQLQVLQRMHVWVTHGGSTHTASSIFLPDWASVIVIPQCGGCKPTEDIQQECSEDSLYSRPCSVEEMTFDHVWPRPLLKILWYPASLQDTEERVGHLDLKIRHELLLAVLEKAIF</sequence>
<protein>
    <submittedName>
        <fullName evidence="1">Uncharacterized protein</fullName>
    </submittedName>
</protein>
<dbReference type="OrthoDB" id="445476at2759"/>
<proteinExistence type="predicted"/>
<evidence type="ECO:0000313" key="2">
    <source>
        <dbReference type="Proteomes" id="UP000186817"/>
    </source>
</evidence>
<gene>
    <name evidence="1" type="ORF">AK812_SmicGene39242</name>
</gene>
<reference evidence="1 2" key="1">
    <citation type="submission" date="2016-02" db="EMBL/GenBank/DDBJ databases">
        <title>Genome analysis of coral dinoflagellate symbionts highlights evolutionary adaptations to a symbiotic lifestyle.</title>
        <authorList>
            <person name="Aranda M."/>
            <person name="Li Y."/>
            <person name="Liew Y.J."/>
            <person name="Baumgarten S."/>
            <person name="Simakov O."/>
            <person name="Wilson M."/>
            <person name="Piel J."/>
            <person name="Ashoor H."/>
            <person name="Bougouffa S."/>
            <person name="Bajic V.B."/>
            <person name="Ryu T."/>
            <person name="Ravasi T."/>
            <person name="Bayer T."/>
            <person name="Micklem G."/>
            <person name="Kim H."/>
            <person name="Bhak J."/>
            <person name="Lajeunesse T.C."/>
            <person name="Voolstra C.R."/>
        </authorList>
    </citation>
    <scope>NUCLEOTIDE SEQUENCE [LARGE SCALE GENOMIC DNA]</scope>
    <source>
        <strain evidence="1 2">CCMP2467</strain>
    </source>
</reference>
<accession>A0A1Q9CBQ4</accession>